<evidence type="ECO:0000256" key="2">
    <source>
        <dbReference type="RuleBase" id="RU369009"/>
    </source>
</evidence>
<keyword evidence="5" id="KW-1185">Reference proteome</keyword>
<dbReference type="PANTHER" id="PTHR45670:SF1">
    <property type="entry name" value="E3 UBIQUITIN-PROTEIN LIGASE HECTD1"/>
    <property type="match status" value="1"/>
</dbReference>
<feature type="region of interest" description="Disordered" evidence="3">
    <location>
        <begin position="308"/>
        <end position="342"/>
    </location>
</feature>
<proteinExistence type="inferred from homology"/>
<evidence type="ECO:0000256" key="3">
    <source>
        <dbReference type="SAM" id="MobiDB-lite"/>
    </source>
</evidence>
<feature type="compositionally biased region" description="Basic and acidic residues" evidence="3">
    <location>
        <begin position="323"/>
        <end position="332"/>
    </location>
</feature>
<feature type="region of interest" description="Disordered" evidence="3">
    <location>
        <begin position="691"/>
        <end position="716"/>
    </location>
</feature>
<accession>A0ABR4QGZ2</accession>
<comment type="caution">
    <text evidence="4">The sequence shown here is derived from an EMBL/GenBank/DDBJ whole genome shotgun (WGS) entry which is preliminary data.</text>
</comment>
<comment type="catalytic activity">
    <reaction evidence="2">
        <text>S-ubiquitinyl-[E2 ubiquitin-conjugating enzyme]-L-cysteine + [acceptor protein]-L-lysine = [E2 ubiquitin-conjugating enzyme]-L-cysteine + N(6)-ubiquitinyl-[acceptor protein]-L-lysine.</text>
        <dbReference type="EC" id="2.3.2.26"/>
    </reaction>
</comment>
<evidence type="ECO:0000313" key="5">
    <source>
        <dbReference type="Proteomes" id="UP001651158"/>
    </source>
</evidence>
<protein>
    <recommendedName>
        <fullName evidence="2">E3 ubiquitin-protein ligase</fullName>
        <ecNumber evidence="2">2.3.2.26</ecNumber>
    </recommendedName>
</protein>
<dbReference type="InterPro" id="IPR045322">
    <property type="entry name" value="HECTD1/TRIP12-like"/>
</dbReference>
<comment type="similarity">
    <text evidence="2">Belongs to the UPL family. K-HECT subfamily.</text>
</comment>
<evidence type="ECO:0000313" key="4">
    <source>
        <dbReference type="EMBL" id="KAL5108838.1"/>
    </source>
</evidence>
<keyword evidence="2" id="KW-0833">Ubl conjugation pathway</keyword>
<feature type="region of interest" description="Disordered" evidence="3">
    <location>
        <begin position="188"/>
        <end position="251"/>
    </location>
</feature>
<dbReference type="PANTHER" id="PTHR45670">
    <property type="entry name" value="E3 UBIQUITIN-PROTEIN LIGASE TRIP12"/>
    <property type="match status" value="1"/>
</dbReference>
<evidence type="ECO:0000256" key="1">
    <source>
        <dbReference type="ARBA" id="ARBA00022679"/>
    </source>
</evidence>
<comment type="pathway">
    <text evidence="2">Protein modification; protein ubiquitination.</text>
</comment>
<gene>
    <name evidence="4" type="ORF">TcWFU_004339</name>
</gene>
<sequence>MKSLDSCILNGEEVGARLTIEIGLQLVPTAYRLSTLQNEGNGLDIRNWCLQASNDGKRWTTLSVHKDSILPKDASVTIPLSQRNFRFWSKPLSGDANTSTLIRPLSIEAVNEASTALNIASVSTPAVDVGEGGVVLSFHIFRIMDLTALPKQTNLIIKGFELFGTVNFAHPSLLSQEKLAGLPVRFRSPKKSSSHAPITDLHPDSLKSEASQPGDPTPPFSDIEQSTHLPANEDVHGPLSAPLTGAQYGETAHPSVERRALEFAEAIDALIASNILRDMNESLTSLENQSPKKQRARESPRSYIISGVHAGAPGSENSLFSKEPSEKLEKPAGETTVRSVTEVQDGQKLENKEAGIDAAVDSAPLPPYEDPGATGISASSGTLTTAELYMLNQMNALREGRELNQLDLESGVSMFPLVPGLIPNFDPNAPQARPSSSNFHLRISPDCMLSPELFYQKKKEYDLRMELFARRKDDSVAASVYIDDLKAPIFKYILVLAEKTLYSEKNGETTADGLPLVEISLEYSFCTPGGESKYDEPKSQSTSLLTSRDVRLIGAQENQLKRLGILSSEKAKSTKESTEELLELLQLLAKLTGVGGVADEGRSNSVSEIGSDPSISARDFISFSLSRKLTRQLQDALAVAAGPALPDWCTNLTQRVTALFPYNIRYHLFRACAFGPARSLLWLQSNATPSQSISEDFSDQRRLPISPHTSTTRPITMERWKPRMNSQRM</sequence>
<reference evidence="4 5" key="1">
    <citation type="journal article" date="2022" name="Front. Cell. Infect. Microbiol.">
        <title>The Genomes of Two Strains of Taenia crassiceps the Animal Model for the Study of Human Cysticercosis.</title>
        <authorList>
            <person name="Bobes R.J."/>
            <person name="Estrada K."/>
            <person name="Rios-Valencia D.G."/>
            <person name="Calderon-Gallegos A."/>
            <person name="de la Torre P."/>
            <person name="Carrero J.C."/>
            <person name="Sanchez-Flores A."/>
            <person name="Laclette J.P."/>
        </authorList>
    </citation>
    <scope>NUCLEOTIDE SEQUENCE [LARGE SCALE GENOMIC DNA]</scope>
    <source>
        <strain evidence="4">WFUcys</strain>
    </source>
</reference>
<dbReference type="EMBL" id="JAKROA010000003">
    <property type="protein sequence ID" value="KAL5108838.1"/>
    <property type="molecule type" value="Genomic_DNA"/>
</dbReference>
<dbReference type="Proteomes" id="UP001651158">
    <property type="component" value="Unassembled WGS sequence"/>
</dbReference>
<keyword evidence="1 2" id="KW-0808">Transferase</keyword>
<name>A0ABR4QGZ2_9CEST</name>
<organism evidence="4 5">
    <name type="scientific">Taenia crassiceps</name>
    <dbReference type="NCBI Taxonomy" id="6207"/>
    <lineage>
        <taxon>Eukaryota</taxon>
        <taxon>Metazoa</taxon>
        <taxon>Spiralia</taxon>
        <taxon>Lophotrochozoa</taxon>
        <taxon>Platyhelminthes</taxon>
        <taxon>Cestoda</taxon>
        <taxon>Eucestoda</taxon>
        <taxon>Cyclophyllidea</taxon>
        <taxon>Taeniidae</taxon>
        <taxon>Taenia</taxon>
    </lineage>
</organism>
<dbReference type="EC" id="2.3.2.26" evidence="2"/>
<comment type="function">
    <text evidence="2">E3 ubiquitin-protein ligase which accepts ubiquitin from an E2 ubiquitin-conjugating enzyme in the form of a thioester and then directly transfers the ubiquitin to targeted substrates.</text>
</comment>